<dbReference type="FunFam" id="1.10.510.10:FF:001800">
    <property type="entry name" value="Lectin-domain containing receptor kinase A4.1"/>
    <property type="match status" value="1"/>
</dbReference>
<proteinExistence type="evidence at transcript level"/>
<dbReference type="InterPro" id="IPR011009">
    <property type="entry name" value="Kinase-like_dom_sf"/>
</dbReference>
<dbReference type="Gene3D" id="1.10.510.10">
    <property type="entry name" value="Transferase(Phosphotransferase) domain 1"/>
    <property type="match status" value="1"/>
</dbReference>
<protein>
    <recommendedName>
        <fullName evidence="3">Protein kinase domain-containing protein</fullName>
    </recommendedName>
</protein>
<dbReference type="ExpressionAtlas" id="C0PB87">
    <property type="expression patterns" value="baseline"/>
</dbReference>
<keyword evidence="2" id="KW-0067">ATP-binding</keyword>
<dbReference type="GO" id="GO:0004672">
    <property type="term" value="F:protein kinase activity"/>
    <property type="evidence" value="ECO:0007669"/>
    <property type="project" value="InterPro"/>
</dbReference>
<feature type="domain" description="Protein kinase" evidence="3">
    <location>
        <begin position="1"/>
        <end position="145"/>
    </location>
</feature>
<dbReference type="EMBL" id="BT065556">
    <property type="protein sequence ID" value="ACN31432.1"/>
    <property type="molecule type" value="mRNA"/>
</dbReference>
<evidence type="ECO:0000256" key="1">
    <source>
        <dbReference type="ARBA" id="ARBA00022741"/>
    </source>
</evidence>
<evidence type="ECO:0000313" key="4">
    <source>
        <dbReference type="EMBL" id="ACN31432.1"/>
    </source>
</evidence>
<accession>C0PB87</accession>
<sequence length="204" mass="21916">MLDASFNAKLGDFGLARLVDHGQGAHTTELAGTMGYMDPECMITGRFSTESDIYSFGVVLLEVACGRQPVRVLPHNGNSSAVHLTQPVSEALYQRGTVLDAADPRLNGDFDAREMECVLVVGLWCTQQDRSLRPSIRQAVSALRFETSLPSTLSNAPPIGRRLSSIPSFNVEAEDSSVAILSTGWTGICRPTHNAALPLALLGM</sequence>
<name>C0PB87_MAIZE</name>
<dbReference type="InterPro" id="IPR000719">
    <property type="entry name" value="Prot_kinase_dom"/>
</dbReference>
<keyword evidence="1" id="KW-0547">Nucleotide-binding</keyword>
<dbReference type="PANTHER" id="PTHR27007">
    <property type="match status" value="1"/>
</dbReference>
<dbReference type="InterPro" id="IPR050528">
    <property type="entry name" value="L-type_Lectin-RKs"/>
</dbReference>
<reference evidence="4" key="2">
    <citation type="submission" date="2012-06" db="EMBL/GenBank/DDBJ databases">
        <authorList>
            <person name="Yu Y."/>
            <person name="Currie J."/>
            <person name="Lomeli R."/>
            <person name="Angelova A."/>
            <person name="Collura K."/>
            <person name="Wissotski M."/>
            <person name="Campos D."/>
            <person name="Kudrna D."/>
            <person name="Golser W."/>
            <person name="Ashely E."/>
            <person name="Descour A."/>
            <person name="Fernandes J."/>
            <person name="Soderlund C."/>
            <person name="Walbot V."/>
        </authorList>
    </citation>
    <scope>NUCLEOTIDE SEQUENCE</scope>
    <source>
        <strain evidence="4">B73</strain>
    </source>
</reference>
<dbReference type="SUPFAM" id="SSF56112">
    <property type="entry name" value="Protein kinase-like (PK-like)"/>
    <property type="match status" value="1"/>
</dbReference>
<evidence type="ECO:0000256" key="2">
    <source>
        <dbReference type="ARBA" id="ARBA00022840"/>
    </source>
</evidence>
<organism evidence="4">
    <name type="scientific">Zea mays</name>
    <name type="common">Maize</name>
    <dbReference type="NCBI Taxonomy" id="4577"/>
    <lineage>
        <taxon>Eukaryota</taxon>
        <taxon>Viridiplantae</taxon>
        <taxon>Streptophyta</taxon>
        <taxon>Embryophyta</taxon>
        <taxon>Tracheophyta</taxon>
        <taxon>Spermatophyta</taxon>
        <taxon>Magnoliopsida</taxon>
        <taxon>Liliopsida</taxon>
        <taxon>Poales</taxon>
        <taxon>Poaceae</taxon>
        <taxon>PACMAD clade</taxon>
        <taxon>Panicoideae</taxon>
        <taxon>Andropogonodae</taxon>
        <taxon>Andropogoneae</taxon>
        <taxon>Tripsacinae</taxon>
        <taxon>Zea</taxon>
    </lineage>
</organism>
<dbReference type="AlphaFoldDB" id="C0PB87"/>
<dbReference type="GO" id="GO:0005524">
    <property type="term" value="F:ATP binding"/>
    <property type="evidence" value="ECO:0007669"/>
    <property type="project" value="UniProtKB-KW"/>
</dbReference>
<dbReference type="Pfam" id="PF00069">
    <property type="entry name" value="Pkinase"/>
    <property type="match status" value="1"/>
</dbReference>
<evidence type="ECO:0000259" key="3">
    <source>
        <dbReference type="PROSITE" id="PS50011"/>
    </source>
</evidence>
<dbReference type="PROSITE" id="PS50011">
    <property type="entry name" value="PROTEIN_KINASE_DOM"/>
    <property type="match status" value="1"/>
</dbReference>
<reference evidence="4" key="1">
    <citation type="journal article" date="2009" name="PLoS Genet.">
        <title>Sequencing, mapping, and analysis of 27,455 maize full-length cDNAs.</title>
        <authorList>
            <person name="Soderlund C."/>
            <person name="Descour A."/>
            <person name="Kudrna D."/>
            <person name="Bomhoff M."/>
            <person name="Boyd L."/>
            <person name="Currie J."/>
            <person name="Angelova A."/>
            <person name="Collura K."/>
            <person name="Wissotski M."/>
            <person name="Ashley E."/>
            <person name="Morrow D."/>
            <person name="Fernandes J."/>
            <person name="Walbot V."/>
            <person name="Yu Y."/>
        </authorList>
    </citation>
    <scope>NUCLEOTIDE SEQUENCE</scope>
    <source>
        <strain evidence="4">B73</strain>
    </source>
</reference>